<gene>
    <name evidence="1" type="ORF">HHK36_017643</name>
</gene>
<dbReference type="Proteomes" id="UP000655225">
    <property type="component" value="Unassembled WGS sequence"/>
</dbReference>
<proteinExistence type="predicted"/>
<accession>A0A835DAJ2</accession>
<organism evidence="1 2">
    <name type="scientific">Tetracentron sinense</name>
    <name type="common">Spur-leaf</name>
    <dbReference type="NCBI Taxonomy" id="13715"/>
    <lineage>
        <taxon>Eukaryota</taxon>
        <taxon>Viridiplantae</taxon>
        <taxon>Streptophyta</taxon>
        <taxon>Embryophyta</taxon>
        <taxon>Tracheophyta</taxon>
        <taxon>Spermatophyta</taxon>
        <taxon>Magnoliopsida</taxon>
        <taxon>Trochodendrales</taxon>
        <taxon>Trochodendraceae</taxon>
        <taxon>Tetracentron</taxon>
    </lineage>
</organism>
<evidence type="ECO:0000313" key="2">
    <source>
        <dbReference type="Proteomes" id="UP000655225"/>
    </source>
</evidence>
<evidence type="ECO:0000313" key="1">
    <source>
        <dbReference type="EMBL" id="KAF8396031.1"/>
    </source>
</evidence>
<sequence>MSVSILNGPTVTEFVEDGDAFDKSNGDQKRKRAVSMTLSLRNGTIDPEEFRSEMKEIMLAVARGIGNSPVQVALETESLLMRAV</sequence>
<dbReference type="EMBL" id="JABCRI010000012">
    <property type="protein sequence ID" value="KAF8396031.1"/>
    <property type="molecule type" value="Genomic_DNA"/>
</dbReference>
<dbReference type="OrthoDB" id="186625at2759"/>
<comment type="caution">
    <text evidence="1">The sequence shown here is derived from an EMBL/GenBank/DDBJ whole genome shotgun (WGS) entry which is preliminary data.</text>
</comment>
<keyword evidence="2" id="KW-1185">Reference proteome</keyword>
<reference evidence="1 2" key="1">
    <citation type="submission" date="2020-04" db="EMBL/GenBank/DDBJ databases">
        <title>Plant Genome Project.</title>
        <authorList>
            <person name="Zhang R.-G."/>
        </authorList>
    </citation>
    <scope>NUCLEOTIDE SEQUENCE [LARGE SCALE GENOMIC DNA]</scope>
    <source>
        <strain evidence="1">YNK0</strain>
        <tissue evidence="1">Leaf</tissue>
    </source>
</reference>
<dbReference type="AlphaFoldDB" id="A0A835DAJ2"/>
<protein>
    <submittedName>
        <fullName evidence="1">Uncharacterized protein</fullName>
    </submittedName>
</protein>
<dbReference type="PANTHER" id="PTHR34574">
    <property type="entry name" value="CALCIUM-BINDING EF-HAND FAMILY PROTEIN-RELATED"/>
    <property type="match status" value="1"/>
</dbReference>
<dbReference type="PANTHER" id="PTHR34574:SF12">
    <property type="entry name" value="CALCIUM-BINDING EF HAND FAMILY PROTEIN"/>
    <property type="match status" value="1"/>
</dbReference>
<name>A0A835DAJ2_TETSI</name>